<feature type="chain" id="PRO_5016655551" evidence="1">
    <location>
        <begin position="19"/>
        <end position="172"/>
    </location>
</feature>
<evidence type="ECO:0000313" key="2">
    <source>
        <dbReference type="EMBL" id="RDD64476.1"/>
    </source>
</evidence>
<sequence length="172" mass="18691">MIRACLSALLLVPLPAVAETLGKITAFIGADRRSWYTITMEQGGRTVPTASLRQGQRLSEMLVQGHPEPEFSTRGMFSVDARFLGSIAPGVVPLSVDVVHMPEGMGGPFWTSRGAAQRPVVEIVELELWGRVGQLTATFEAELCRKDKLSRPTDLADCRSVTGAIETDFFAN</sequence>
<dbReference type="RefSeq" id="WP_114512588.1">
    <property type="nucleotide sequence ID" value="NZ_QPMK01000021.1"/>
</dbReference>
<dbReference type="OrthoDB" id="7868415at2"/>
<accession>A0A369TNF3</accession>
<dbReference type="EMBL" id="QPMK01000021">
    <property type="protein sequence ID" value="RDD64476.1"/>
    <property type="molecule type" value="Genomic_DNA"/>
</dbReference>
<dbReference type="AlphaFoldDB" id="A0A369TNF3"/>
<name>A0A369TNF3_9RHOB</name>
<reference evidence="2 3" key="1">
    <citation type="submission" date="2018-07" db="EMBL/GenBank/DDBJ databases">
        <title>Thalassococcus profundi sp. nov., a marine bacterium isolated from deep seawater of Okinawa Trough.</title>
        <authorList>
            <person name="Yu M."/>
        </authorList>
    </citation>
    <scope>NUCLEOTIDE SEQUENCE [LARGE SCALE GENOMIC DNA]</scope>
    <source>
        <strain evidence="2 3">WRAS1</strain>
    </source>
</reference>
<dbReference type="Proteomes" id="UP000253977">
    <property type="component" value="Unassembled WGS sequence"/>
</dbReference>
<keyword evidence="1" id="KW-0732">Signal</keyword>
<organism evidence="2 3">
    <name type="scientific">Thalassococcus profundi</name>
    <dbReference type="NCBI Taxonomy" id="2282382"/>
    <lineage>
        <taxon>Bacteria</taxon>
        <taxon>Pseudomonadati</taxon>
        <taxon>Pseudomonadota</taxon>
        <taxon>Alphaproteobacteria</taxon>
        <taxon>Rhodobacterales</taxon>
        <taxon>Roseobacteraceae</taxon>
        <taxon>Thalassococcus</taxon>
    </lineage>
</organism>
<evidence type="ECO:0000256" key="1">
    <source>
        <dbReference type="SAM" id="SignalP"/>
    </source>
</evidence>
<protein>
    <submittedName>
        <fullName evidence="2">Uncharacterized protein</fullName>
    </submittedName>
</protein>
<feature type="signal peptide" evidence="1">
    <location>
        <begin position="1"/>
        <end position="18"/>
    </location>
</feature>
<evidence type="ECO:0000313" key="3">
    <source>
        <dbReference type="Proteomes" id="UP000253977"/>
    </source>
</evidence>
<keyword evidence="3" id="KW-1185">Reference proteome</keyword>
<comment type="caution">
    <text evidence="2">The sequence shown here is derived from an EMBL/GenBank/DDBJ whole genome shotgun (WGS) entry which is preliminary data.</text>
</comment>
<gene>
    <name evidence="2" type="ORF">DU478_19620</name>
</gene>
<proteinExistence type="predicted"/>